<dbReference type="GO" id="GO:0047429">
    <property type="term" value="F:nucleoside triphosphate diphosphatase activity"/>
    <property type="evidence" value="ECO:0007669"/>
    <property type="project" value="TreeGrafter"/>
</dbReference>
<dbReference type="InterPro" id="IPR011551">
    <property type="entry name" value="NTP_PyrPHydrolase_MazG"/>
</dbReference>
<dbReference type="GO" id="GO:0046076">
    <property type="term" value="P:dTTP catabolic process"/>
    <property type="evidence" value="ECO:0007669"/>
    <property type="project" value="TreeGrafter"/>
</dbReference>
<dbReference type="Proteomes" id="UP000007041">
    <property type="component" value="Chromosome"/>
</dbReference>
<dbReference type="CDD" id="cd11723">
    <property type="entry name" value="YabN_N_like"/>
    <property type="match status" value="1"/>
</dbReference>
<dbReference type="GO" id="GO:0046047">
    <property type="term" value="P:TTP catabolic process"/>
    <property type="evidence" value="ECO:0007669"/>
    <property type="project" value="TreeGrafter"/>
</dbReference>
<evidence type="ECO:0000313" key="3">
    <source>
        <dbReference type="EMBL" id="CBH20471.1"/>
    </source>
</evidence>
<accession>E3PUZ1</accession>
<dbReference type="FunFam" id="1.10.287.1080:FF:000001">
    <property type="entry name" value="Nucleoside triphosphate pyrophosphohydrolase"/>
    <property type="match status" value="1"/>
</dbReference>
<dbReference type="Gene3D" id="3.40.1010.10">
    <property type="entry name" value="Cobalt-precorrin-4 Transmethylase, Domain 1"/>
    <property type="match status" value="1"/>
</dbReference>
<dbReference type="GO" id="GO:0006203">
    <property type="term" value="P:dGTP catabolic process"/>
    <property type="evidence" value="ECO:0007669"/>
    <property type="project" value="TreeGrafter"/>
</dbReference>
<name>E3PUZ1_ACESD</name>
<keyword evidence="3" id="KW-0378">Hydrolase</keyword>
<dbReference type="HOGENOM" id="CLU_038356_1_0_9"/>
<dbReference type="PANTHER" id="PTHR30522">
    <property type="entry name" value="NUCLEOSIDE TRIPHOSPHATE PYROPHOSPHOHYDROLASE"/>
    <property type="match status" value="1"/>
</dbReference>
<dbReference type="SUPFAM" id="SSF53790">
    <property type="entry name" value="Tetrapyrrole methylase"/>
    <property type="match status" value="1"/>
</dbReference>
<dbReference type="InterPro" id="IPR000878">
    <property type="entry name" value="4pyrrol_Mease"/>
</dbReference>
<dbReference type="GO" id="GO:0006950">
    <property type="term" value="P:response to stress"/>
    <property type="evidence" value="ECO:0007669"/>
    <property type="project" value="UniProtKB-ARBA"/>
</dbReference>
<dbReference type="SUPFAM" id="SSF101386">
    <property type="entry name" value="all-alpha NTP pyrophosphatases"/>
    <property type="match status" value="1"/>
</dbReference>
<dbReference type="GO" id="GO:0046052">
    <property type="term" value="P:UTP catabolic process"/>
    <property type="evidence" value="ECO:0007669"/>
    <property type="project" value="TreeGrafter"/>
</dbReference>
<dbReference type="BioCyc" id="CSTI499177:GJE9-351-MONOMER"/>
<evidence type="ECO:0000259" key="2">
    <source>
        <dbReference type="Pfam" id="PF03819"/>
    </source>
</evidence>
<dbReference type="Pfam" id="PF03819">
    <property type="entry name" value="MazG"/>
    <property type="match status" value="1"/>
</dbReference>
<dbReference type="Pfam" id="PF00590">
    <property type="entry name" value="TP_methylase"/>
    <property type="match status" value="1"/>
</dbReference>
<dbReference type="STRING" id="1511.CLOST_0341"/>
<proteinExistence type="predicted"/>
<feature type="domain" description="NTP pyrophosphohydrolase MazG-like" evidence="2">
    <location>
        <begin position="255"/>
        <end position="328"/>
    </location>
</feature>
<dbReference type="eggNOG" id="COG3956">
    <property type="taxonomic scope" value="Bacteria"/>
</dbReference>
<dbReference type="InterPro" id="IPR035013">
    <property type="entry name" value="YabN_N"/>
</dbReference>
<evidence type="ECO:0000259" key="1">
    <source>
        <dbReference type="Pfam" id="PF00590"/>
    </source>
</evidence>
<dbReference type="AlphaFoldDB" id="E3PUZ1"/>
<keyword evidence="4" id="KW-1185">Reference proteome</keyword>
<dbReference type="InterPro" id="IPR048015">
    <property type="entry name" value="NTP-PPase_MazG-like_N"/>
</dbReference>
<dbReference type="GO" id="GO:0046061">
    <property type="term" value="P:dATP catabolic process"/>
    <property type="evidence" value="ECO:0007669"/>
    <property type="project" value="TreeGrafter"/>
</dbReference>
<dbReference type="InterPro" id="IPR004518">
    <property type="entry name" value="MazG-like_dom"/>
</dbReference>
<gene>
    <name evidence="3" type="ordered locus">CLOST_0341</name>
</gene>
<dbReference type="GO" id="GO:0008168">
    <property type="term" value="F:methyltransferase activity"/>
    <property type="evidence" value="ECO:0007669"/>
    <property type="project" value="InterPro"/>
</dbReference>
<sequence length="362" mass="41607">MKINIVGLGPGSLDNISYKVYEIVTASNLPLYIRTKKHPVIDTLEQRGMKAEYLDRFYETGEVFEQVYEAIVDYLIDEVKTQNEIIYAVPGHPYVAEQTVAILHEKCKEQNIEIVTYPSMSFIDALFAAVKRDPSDGFELKDAFNIDTLSLDTEHDLVITQVYDNLIASETKLKLLEAYPDEHEAYIVKNAGITGTEEITVCKIYELDQMGICYDYLTSLYIPRVIHKTYSNLSDLINIVRKLRGPDGCPWDAKQTHESLKDHIVEEATEVKEAIENDDLDNLIEELGDVLLHIVFHSELGRESGYFNLLDITDGICKKLTFRHPHVFSDLEIDEKDLPEMWERLKQIEKNNKNTDKQRIRG</sequence>
<protein>
    <submittedName>
        <fullName evidence="3">MazG nucleotide pyrophosphohydrolase</fullName>
    </submittedName>
</protein>
<dbReference type="KEGG" id="cst:CLOST_0341"/>
<dbReference type="CDD" id="cd11528">
    <property type="entry name" value="NTP-PPase_MazG_Nterm"/>
    <property type="match status" value="1"/>
</dbReference>
<reference evidence="4" key="1">
    <citation type="journal article" date="2010" name="BMC Genomics">
        <title>Clostridium sticklandii, a specialist in amino acid degradation:revisiting its metabolism through its genome sequence.</title>
        <authorList>
            <person name="Fonknechten N."/>
            <person name="Chaussonnerie S."/>
            <person name="Tricot S."/>
            <person name="Lajus A."/>
            <person name="Andreesen J.R."/>
            <person name="Perchat N."/>
            <person name="Pelletier E."/>
            <person name="Gouyvenoux M."/>
            <person name="Barbe V."/>
            <person name="Salanoubat M."/>
            <person name="Le Paslier D."/>
            <person name="Weissenbach J."/>
            <person name="Cohen G.N."/>
            <person name="Kreimeyer A."/>
        </authorList>
    </citation>
    <scope>NUCLEOTIDE SEQUENCE [LARGE SCALE GENOMIC DNA]</scope>
    <source>
        <strain evidence="4">ATCC 12662 / DSM 519 / JCM 1433 / CCUG 9281 / NCIMB 10654 / HF</strain>
    </source>
</reference>
<feature type="domain" description="Tetrapyrrole methylase" evidence="1">
    <location>
        <begin position="2"/>
        <end position="208"/>
    </location>
</feature>
<dbReference type="GO" id="GO:0046081">
    <property type="term" value="P:dUTP catabolic process"/>
    <property type="evidence" value="ECO:0007669"/>
    <property type="project" value="TreeGrafter"/>
</dbReference>
<organism evidence="3 4">
    <name type="scientific">Acetoanaerobium sticklandii (strain ATCC 12662 / DSM 519 / JCM 1433 / CCUG 9281 / NCIMB 10654 / HF)</name>
    <name type="common">Clostridium sticklandii</name>
    <dbReference type="NCBI Taxonomy" id="499177"/>
    <lineage>
        <taxon>Bacteria</taxon>
        <taxon>Bacillati</taxon>
        <taxon>Bacillota</taxon>
        <taxon>Clostridia</taxon>
        <taxon>Peptostreptococcales</taxon>
        <taxon>Filifactoraceae</taxon>
        <taxon>Acetoanaerobium</taxon>
    </lineage>
</organism>
<dbReference type="InterPro" id="IPR014777">
    <property type="entry name" value="4pyrrole_Mease_sub1"/>
</dbReference>
<dbReference type="Gene3D" id="1.10.287.1080">
    <property type="entry name" value="MazG-like"/>
    <property type="match status" value="1"/>
</dbReference>
<dbReference type="InterPro" id="IPR035996">
    <property type="entry name" value="4pyrrol_Methylase_sf"/>
</dbReference>
<dbReference type="PANTHER" id="PTHR30522:SF0">
    <property type="entry name" value="NUCLEOSIDE TRIPHOSPHATE PYROPHOSPHOHYDROLASE"/>
    <property type="match status" value="1"/>
</dbReference>
<dbReference type="EMBL" id="FP565809">
    <property type="protein sequence ID" value="CBH20471.1"/>
    <property type="molecule type" value="Genomic_DNA"/>
</dbReference>
<evidence type="ECO:0000313" key="4">
    <source>
        <dbReference type="Proteomes" id="UP000007041"/>
    </source>
</evidence>